<organism evidence="1 2">
    <name type="scientific">Burkholderia territorii</name>
    <dbReference type="NCBI Taxonomy" id="1503055"/>
    <lineage>
        <taxon>Bacteria</taxon>
        <taxon>Pseudomonadati</taxon>
        <taxon>Pseudomonadota</taxon>
        <taxon>Betaproteobacteria</taxon>
        <taxon>Burkholderiales</taxon>
        <taxon>Burkholderiaceae</taxon>
        <taxon>Burkholderia</taxon>
        <taxon>Burkholderia cepacia complex</taxon>
    </lineage>
</organism>
<dbReference type="EMBL" id="LPLZ01000074">
    <property type="protein sequence ID" value="KWN06414.1"/>
    <property type="molecule type" value="Genomic_DNA"/>
</dbReference>
<evidence type="ECO:0000313" key="2">
    <source>
        <dbReference type="Proteomes" id="UP000068016"/>
    </source>
</evidence>
<dbReference type="Proteomes" id="UP000068016">
    <property type="component" value="Unassembled WGS sequence"/>
</dbReference>
<name>A0A108E825_9BURK</name>
<sequence length="203" mass="22881">MSNVDDLFLAHIPLCAPRPDIPGEVIYLRLWQEFMHANSHALEDIVTSGLNGPIDQRVASVAASFMVYMGCNGGANFTRCANELVKRFDYPHEAFLAAFVIENQRRRSVNHGLRKVEYMLAAEHPIVDGLFSTRVEWERVPDISQRDLDVIECMVIWWSTPQAERLRRVAEPLIEAEQRKAGSRLFAAPAADAPDASLHATHM</sequence>
<proteinExistence type="predicted"/>
<reference evidence="1 2" key="1">
    <citation type="submission" date="2015-11" db="EMBL/GenBank/DDBJ databases">
        <title>Expanding the genomic diversity of Burkholderia species for the development of highly accurate diagnostics.</title>
        <authorList>
            <person name="Sahl J."/>
            <person name="Keim P."/>
            <person name="Wagner D."/>
        </authorList>
    </citation>
    <scope>NUCLEOTIDE SEQUENCE [LARGE SCALE GENOMIC DNA]</scope>
    <source>
        <strain evidence="1 2">MSMB793WGS</strain>
    </source>
</reference>
<evidence type="ECO:0000313" key="1">
    <source>
        <dbReference type="EMBL" id="KWN06414.1"/>
    </source>
</evidence>
<protein>
    <submittedName>
        <fullName evidence="1">Uncharacterized protein</fullName>
    </submittedName>
</protein>
<gene>
    <name evidence="1" type="ORF">WT83_27415</name>
</gene>
<comment type="caution">
    <text evidence="1">The sequence shown here is derived from an EMBL/GenBank/DDBJ whole genome shotgun (WGS) entry which is preliminary data.</text>
</comment>
<dbReference type="RefSeq" id="WP_060348495.1">
    <property type="nucleotide sequence ID" value="NZ_LPLZ01000074.1"/>
</dbReference>
<accession>A0A108E825</accession>
<dbReference type="AlphaFoldDB" id="A0A108E825"/>